<evidence type="ECO:0000313" key="4">
    <source>
        <dbReference type="Proteomes" id="UP001214628"/>
    </source>
</evidence>
<feature type="compositionally biased region" description="Polar residues" evidence="1">
    <location>
        <begin position="187"/>
        <end position="203"/>
    </location>
</feature>
<feature type="region of interest" description="Disordered" evidence="1">
    <location>
        <begin position="489"/>
        <end position="510"/>
    </location>
</feature>
<feature type="compositionally biased region" description="Polar residues" evidence="1">
    <location>
        <begin position="61"/>
        <end position="72"/>
    </location>
</feature>
<feature type="region of interest" description="Disordered" evidence="1">
    <location>
        <begin position="1"/>
        <end position="85"/>
    </location>
</feature>
<feature type="region of interest" description="Disordered" evidence="1">
    <location>
        <begin position="337"/>
        <end position="362"/>
    </location>
</feature>
<feature type="compositionally biased region" description="Low complexity" evidence="1">
    <location>
        <begin position="41"/>
        <end position="52"/>
    </location>
</feature>
<feature type="region of interest" description="Disordered" evidence="1">
    <location>
        <begin position="910"/>
        <end position="938"/>
    </location>
</feature>
<dbReference type="SUPFAM" id="SSF56112">
    <property type="entry name" value="Protein kinase-like (PK-like)"/>
    <property type="match status" value="1"/>
</dbReference>
<feature type="compositionally biased region" description="Polar residues" evidence="1">
    <location>
        <begin position="337"/>
        <end position="361"/>
    </location>
</feature>
<dbReference type="PANTHER" id="PTHR24348">
    <property type="entry name" value="SERINE/THREONINE-PROTEIN KINASE UNC-51-RELATED"/>
    <property type="match status" value="1"/>
</dbReference>
<dbReference type="InterPro" id="IPR011009">
    <property type="entry name" value="Kinase-like_dom_sf"/>
</dbReference>
<dbReference type="Pfam" id="PF00069">
    <property type="entry name" value="Pkinase"/>
    <property type="match status" value="2"/>
</dbReference>
<gene>
    <name evidence="3" type="ORF">MPSI1_000348</name>
</gene>
<dbReference type="GO" id="GO:0005524">
    <property type="term" value="F:ATP binding"/>
    <property type="evidence" value="ECO:0007669"/>
    <property type="project" value="InterPro"/>
</dbReference>
<dbReference type="EMBL" id="CP118375">
    <property type="protein sequence ID" value="WFD41712.1"/>
    <property type="molecule type" value="Genomic_DNA"/>
</dbReference>
<organism evidence="3 4">
    <name type="scientific">Malassezia psittaci</name>
    <dbReference type="NCBI Taxonomy" id="1821823"/>
    <lineage>
        <taxon>Eukaryota</taxon>
        <taxon>Fungi</taxon>
        <taxon>Dikarya</taxon>
        <taxon>Basidiomycota</taxon>
        <taxon>Ustilaginomycotina</taxon>
        <taxon>Malasseziomycetes</taxon>
        <taxon>Malasseziales</taxon>
        <taxon>Malasseziaceae</taxon>
        <taxon>Malassezia</taxon>
    </lineage>
</organism>
<feature type="domain" description="Protein kinase" evidence="2">
    <location>
        <begin position="465"/>
        <end position="830"/>
    </location>
</feature>
<feature type="region of interest" description="Disordered" evidence="1">
    <location>
        <begin position="270"/>
        <end position="316"/>
    </location>
</feature>
<dbReference type="InterPro" id="IPR045269">
    <property type="entry name" value="Atg1-like"/>
</dbReference>
<feature type="compositionally biased region" description="Low complexity" evidence="1">
    <location>
        <begin position="860"/>
        <end position="874"/>
    </location>
</feature>
<feature type="compositionally biased region" description="Polar residues" evidence="1">
    <location>
        <begin position="300"/>
        <end position="316"/>
    </location>
</feature>
<dbReference type="InterPro" id="IPR000719">
    <property type="entry name" value="Prot_kinase_dom"/>
</dbReference>
<name>A0AAF0JC94_9BASI</name>
<sequence length="938" mass="104629">MSPLQKDHDTPNPLFLDDPNSSNLSSRFVPKWDQPIEPHVSCSPEQESPSPSIDTNAKEWPSTSPNETSTSYRPIDLISSAPSRKPNHSYLKWLTNRQASRHSALSSRPYTPAWSESTTSSVGHPYERPARTYPQPYSRRRSFGEFDSVRQNGNTLFSSDSSSGSPIASCPLYLPESPGFGELWPQQASATAKSPFPSTQRPAQMQRGHSMPTSSFPVIPKSNPPRAHTSATSYIPQSESHHSIYSNPVHLLQQLDLQCAGPLRKSPEANFDRNDLFRGSDRLPRGHHTGSHTYTPGIPGNSQGKNLSEDNNSMSDSVELRNAYQAMTRSLQADSFDWAQSPNSNGSFSQHGESSQPYPQSRTHDLTMSWLQRGLPETSLNANWDANADYMDDNLDLLTEDDLMQSRSDQFPDDNLISSTNLSSTAFEPGQRMGLGLRHEGQIIRLAETGEAFADQDFDRYNKQFEVEKLLGFGSYAVVYLVHEVTDTQLDGAPHDPTGNDQRDENDLYPVSLGKTPVADGNHHLHASARSSDAKPKQYALKCLSKQNLSPDQLDLQRIEAFIHQSIPRHPNIINLHCTYETSDWLFLIMEYCPGRDLYFWLEEADVKAAPRSASHPSVAPSAVAQPDGNASLPSTPWLLARSSRHLLLSERRLHFIADMFGQMCNAVQFCHDRGISHRDIKPENFIVQDLRNEQSEKYTNQRAVIVKLTDFGLATIKERCDDFNCGSKPYMAYECRNNLASTYDPKQADVWSLGIVLLNLLFHRSPFKEPNIEYCASFSAFSFNPVLFLTEAFEGLTHDVAQFLCDHVFCDVTRPHATRISAGELGAWVQQLPDHLGELNQRSRDTSSVTSPLMLSRASSVNPMPSTTPSSPSIGRQAMLNSWSQIQSDKLGHQGAHLSSFLVEQRRSSGGLPNAMVLSQPLEVSEERESARNTSPP</sequence>
<dbReference type="PROSITE" id="PS00108">
    <property type="entry name" value="PROTEIN_KINASE_ST"/>
    <property type="match status" value="1"/>
</dbReference>
<dbReference type="GO" id="GO:0004674">
    <property type="term" value="F:protein serine/threonine kinase activity"/>
    <property type="evidence" value="ECO:0007669"/>
    <property type="project" value="InterPro"/>
</dbReference>
<dbReference type="PANTHER" id="PTHR24348:SF68">
    <property type="entry name" value="SERINE_THREONINE-PROTEIN KINASE ATG1C"/>
    <property type="match status" value="1"/>
</dbReference>
<dbReference type="SMART" id="SM00220">
    <property type="entry name" value="S_TKc"/>
    <property type="match status" value="1"/>
</dbReference>
<feature type="compositionally biased region" description="Polar residues" evidence="1">
    <location>
        <begin position="101"/>
        <end position="122"/>
    </location>
</feature>
<dbReference type="Proteomes" id="UP001214628">
    <property type="component" value="Chromosome 1"/>
</dbReference>
<dbReference type="Gene3D" id="1.10.510.10">
    <property type="entry name" value="Transferase(Phosphotransferase) domain 1"/>
    <property type="match status" value="1"/>
</dbReference>
<reference evidence="3" key="1">
    <citation type="submission" date="2023-02" db="EMBL/GenBank/DDBJ databases">
        <title>Mating type loci evolution in Malassezia.</title>
        <authorList>
            <person name="Coelho M.A."/>
        </authorList>
    </citation>
    <scope>NUCLEOTIDE SEQUENCE</scope>
    <source>
        <strain evidence="3">CBS 14136</strain>
    </source>
</reference>
<feature type="compositionally biased region" description="Basic and acidic residues" evidence="1">
    <location>
        <begin position="1"/>
        <end position="10"/>
    </location>
</feature>
<evidence type="ECO:0000256" key="1">
    <source>
        <dbReference type="SAM" id="MobiDB-lite"/>
    </source>
</evidence>
<dbReference type="GO" id="GO:0010506">
    <property type="term" value="P:regulation of autophagy"/>
    <property type="evidence" value="ECO:0007669"/>
    <property type="project" value="InterPro"/>
</dbReference>
<protein>
    <recommendedName>
        <fullName evidence="2">Protein kinase domain-containing protein</fullName>
    </recommendedName>
</protein>
<dbReference type="Gene3D" id="3.30.200.20">
    <property type="entry name" value="Phosphorylase Kinase, domain 1"/>
    <property type="match status" value="1"/>
</dbReference>
<feature type="region of interest" description="Disordered" evidence="1">
    <location>
        <begin position="187"/>
        <end position="215"/>
    </location>
</feature>
<dbReference type="InterPro" id="IPR008271">
    <property type="entry name" value="Ser/Thr_kinase_AS"/>
</dbReference>
<keyword evidence="4" id="KW-1185">Reference proteome</keyword>
<evidence type="ECO:0000259" key="2">
    <source>
        <dbReference type="PROSITE" id="PS50011"/>
    </source>
</evidence>
<dbReference type="GO" id="GO:0005737">
    <property type="term" value="C:cytoplasm"/>
    <property type="evidence" value="ECO:0007669"/>
    <property type="project" value="TreeGrafter"/>
</dbReference>
<feature type="region of interest" description="Disordered" evidence="1">
    <location>
        <begin position="101"/>
        <end position="139"/>
    </location>
</feature>
<proteinExistence type="predicted"/>
<accession>A0AAF0JC94</accession>
<feature type="region of interest" description="Disordered" evidence="1">
    <location>
        <begin position="841"/>
        <end position="877"/>
    </location>
</feature>
<feature type="compositionally biased region" description="Basic and acidic residues" evidence="1">
    <location>
        <begin position="270"/>
        <end position="284"/>
    </location>
</feature>
<dbReference type="AlphaFoldDB" id="A0AAF0JC94"/>
<dbReference type="PROSITE" id="PS50011">
    <property type="entry name" value="PROTEIN_KINASE_DOM"/>
    <property type="match status" value="1"/>
</dbReference>
<evidence type="ECO:0000313" key="3">
    <source>
        <dbReference type="EMBL" id="WFD41712.1"/>
    </source>
</evidence>